<protein>
    <submittedName>
        <fullName evidence="2">Alkaline shock response membrane anchor protein AmaP</fullName>
    </submittedName>
</protein>
<keyword evidence="1" id="KW-0812">Transmembrane</keyword>
<dbReference type="RefSeq" id="WP_191807089.1">
    <property type="nucleotide sequence ID" value="NZ_JACSQD010000002.1"/>
</dbReference>
<dbReference type="EMBL" id="JACSQD010000002">
    <property type="protein sequence ID" value="MBD7994709.1"/>
    <property type="molecule type" value="Genomic_DNA"/>
</dbReference>
<keyword evidence="1" id="KW-0472">Membrane</keyword>
<feature type="transmembrane region" description="Helical" evidence="1">
    <location>
        <begin position="63"/>
        <end position="84"/>
    </location>
</feature>
<accession>A0ABR8UQ73</accession>
<organism evidence="2 3">
    <name type="scientific">Arthrobacter gallicola</name>
    <dbReference type="NCBI Taxonomy" id="2762225"/>
    <lineage>
        <taxon>Bacteria</taxon>
        <taxon>Bacillati</taxon>
        <taxon>Actinomycetota</taxon>
        <taxon>Actinomycetes</taxon>
        <taxon>Micrococcales</taxon>
        <taxon>Micrococcaceae</taxon>
        <taxon>Arthrobacter</taxon>
    </lineage>
</organism>
<keyword evidence="1" id="KW-1133">Transmembrane helix</keyword>
<dbReference type="Proteomes" id="UP000609874">
    <property type="component" value="Unassembled WGS sequence"/>
</dbReference>
<evidence type="ECO:0000313" key="3">
    <source>
        <dbReference type="Proteomes" id="UP000609874"/>
    </source>
</evidence>
<proteinExistence type="predicted"/>
<sequence length="207" mass="21829">MRHHAGAMNRTWLVIIGVLLLAAGVFALLVSAGFLNQFTGGTLPGAQSPVLEQSPETLLAPDWVAPAVLIGGLILGILGLWWILAQIPRRREASGYRLQEDPASGITRCDPGVLAGAVEHDANRMPGVVNSSALLRGTAAAPDLALRVTVNERADIQETLRRIRSEVLPNLSLALEAPLHSVGIQLEVSGKPAQLGSTVESTGTVVY</sequence>
<evidence type="ECO:0000256" key="1">
    <source>
        <dbReference type="SAM" id="Phobius"/>
    </source>
</evidence>
<evidence type="ECO:0000313" key="2">
    <source>
        <dbReference type="EMBL" id="MBD7994709.1"/>
    </source>
</evidence>
<name>A0ABR8UQ73_9MICC</name>
<keyword evidence="3" id="KW-1185">Reference proteome</keyword>
<comment type="caution">
    <text evidence="2">The sequence shown here is derived from an EMBL/GenBank/DDBJ whole genome shotgun (WGS) entry which is preliminary data.</text>
</comment>
<feature type="transmembrane region" description="Helical" evidence="1">
    <location>
        <begin position="12"/>
        <end position="35"/>
    </location>
</feature>
<gene>
    <name evidence="2" type="primary">amaP</name>
    <name evidence="2" type="ORF">H9639_05295</name>
</gene>
<reference evidence="2 3" key="1">
    <citation type="submission" date="2020-08" db="EMBL/GenBank/DDBJ databases">
        <title>A Genomic Blueprint of the Chicken Gut Microbiome.</title>
        <authorList>
            <person name="Gilroy R."/>
            <person name="Ravi A."/>
            <person name="Getino M."/>
            <person name="Pursley I."/>
            <person name="Horton D.L."/>
            <person name="Alikhan N.-F."/>
            <person name="Baker D."/>
            <person name="Gharbi K."/>
            <person name="Hall N."/>
            <person name="Watson M."/>
            <person name="Adriaenssens E.M."/>
            <person name="Foster-Nyarko E."/>
            <person name="Jarju S."/>
            <person name="Secka A."/>
            <person name="Antonio M."/>
            <person name="Oren A."/>
            <person name="Chaudhuri R."/>
            <person name="La Ragione R.M."/>
            <person name="Hildebrand F."/>
            <person name="Pallen M.J."/>
        </authorList>
    </citation>
    <scope>NUCLEOTIDE SEQUENCE [LARGE SCALE GENOMIC DNA]</scope>
    <source>
        <strain evidence="2 3">Sa2CUA1</strain>
    </source>
</reference>
<dbReference type="NCBIfam" id="NF033218">
    <property type="entry name" value="anchor_AmaP"/>
    <property type="match status" value="1"/>
</dbReference>